<dbReference type="Proteomes" id="UP000471120">
    <property type="component" value="Unassembled WGS sequence"/>
</dbReference>
<proteinExistence type="predicted"/>
<reference evidence="6 7" key="1">
    <citation type="submission" date="2018-07" db="EMBL/GenBank/DDBJ databases">
        <title>Genome sequence of Rhodococcus rhodnii ATCC 35071 from Rhodnius prolixus.</title>
        <authorList>
            <person name="Patel V."/>
            <person name="Vogel K.J."/>
        </authorList>
    </citation>
    <scope>NUCLEOTIDE SEQUENCE [LARGE SCALE GENOMIC DNA]</scope>
    <source>
        <strain evidence="6 7">ATCC 35071</strain>
    </source>
</reference>
<dbReference type="GO" id="GO:0003700">
    <property type="term" value="F:DNA-binding transcription factor activity"/>
    <property type="evidence" value="ECO:0007669"/>
    <property type="project" value="TreeGrafter"/>
</dbReference>
<dbReference type="InterPro" id="IPR050109">
    <property type="entry name" value="HTH-type_TetR-like_transc_reg"/>
</dbReference>
<dbReference type="RefSeq" id="WP_010837942.1">
    <property type="nucleotide sequence ID" value="NZ_QRCM01000001.1"/>
</dbReference>
<dbReference type="InterPro" id="IPR049445">
    <property type="entry name" value="TetR_SbtR-like_C"/>
</dbReference>
<evidence type="ECO:0000259" key="5">
    <source>
        <dbReference type="PROSITE" id="PS50977"/>
    </source>
</evidence>
<dbReference type="PANTHER" id="PTHR30055:SF234">
    <property type="entry name" value="HTH-TYPE TRANSCRIPTIONAL REGULATOR BETI"/>
    <property type="match status" value="1"/>
</dbReference>
<evidence type="ECO:0000256" key="4">
    <source>
        <dbReference type="PROSITE-ProRule" id="PRU00335"/>
    </source>
</evidence>
<feature type="domain" description="HTH tetR-type" evidence="5">
    <location>
        <begin position="7"/>
        <end position="66"/>
    </location>
</feature>
<dbReference type="PANTHER" id="PTHR30055">
    <property type="entry name" value="HTH-TYPE TRANSCRIPTIONAL REGULATOR RUTR"/>
    <property type="match status" value="1"/>
</dbReference>
<keyword evidence="3" id="KW-0804">Transcription</keyword>
<dbReference type="SUPFAM" id="SSF46689">
    <property type="entry name" value="Homeodomain-like"/>
    <property type="match status" value="1"/>
</dbReference>
<sequence length="222" mass="24156">MLRSDARENLDRILGAARQVFAEQGLDAKLADVAARAGVGVGTVYRRFENKDALIAALFDSRLEVVVEKSRAALEFEDPLEGLVWFLDVSTQLMADDRALRDLAVGGPATPHAHLSQATLDRVEKLRYEVHEHVQRLVARGQAAGVVRDDLDATDIGLLSSTLQAAVDPGADSEPDVWRRVLGLVVDGLRTDGVRTPLAPRPLTEPQLSAVMRRVKSPADPK</sequence>
<evidence type="ECO:0000256" key="3">
    <source>
        <dbReference type="ARBA" id="ARBA00023163"/>
    </source>
</evidence>
<gene>
    <name evidence="6" type="ORF">DW322_07300</name>
</gene>
<dbReference type="InterPro" id="IPR001647">
    <property type="entry name" value="HTH_TetR"/>
</dbReference>
<evidence type="ECO:0000313" key="6">
    <source>
        <dbReference type="EMBL" id="TXG90057.1"/>
    </source>
</evidence>
<evidence type="ECO:0000256" key="1">
    <source>
        <dbReference type="ARBA" id="ARBA00023015"/>
    </source>
</evidence>
<dbReference type="Pfam" id="PF21597">
    <property type="entry name" value="TetR_C_43"/>
    <property type="match status" value="1"/>
</dbReference>
<dbReference type="Gene3D" id="1.10.357.10">
    <property type="entry name" value="Tetracycline Repressor, domain 2"/>
    <property type="match status" value="1"/>
</dbReference>
<dbReference type="PRINTS" id="PR00455">
    <property type="entry name" value="HTHTETR"/>
</dbReference>
<dbReference type="Pfam" id="PF00440">
    <property type="entry name" value="TetR_N"/>
    <property type="match status" value="1"/>
</dbReference>
<name>A0A6P2CBC7_9NOCA</name>
<feature type="DNA-binding region" description="H-T-H motif" evidence="4">
    <location>
        <begin position="29"/>
        <end position="48"/>
    </location>
</feature>
<comment type="caution">
    <text evidence="6">The sequence shown here is derived from an EMBL/GenBank/DDBJ whole genome shotgun (WGS) entry which is preliminary data.</text>
</comment>
<dbReference type="InterPro" id="IPR009057">
    <property type="entry name" value="Homeodomain-like_sf"/>
</dbReference>
<dbReference type="EMBL" id="QRCM01000001">
    <property type="protein sequence ID" value="TXG90057.1"/>
    <property type="molecule type" value="Genomic_DNA"/>
</dbReference>
<accession>A0A6P2CBC7</accession>
<dbReference type="SUPFAM" id="SSF48498">
    <property type="entry name" value="Tetracyclin repressor-like, C-terminal domain"/>
    <property type="match status" value="1"/>
</dbReference>
<keyword evidence="2 4" id="KW-0238">DNA-binding</keyword>
<organism evidence="6 7">
    <name type="scientific">Rhodococcus rhodnii</name>
    <dbReference type="NCBI Taxonomy" id="38312"/>
    <lineage>
        <taxon>Bacteria</taxon>
        <taxon>Bacillati</taxon>
        <taxon>Actinomycetota</taxon>
        <taxon>Actinomycetes</taxon>
        <taxon>Mycobacteriales</taxon>
        <taxon>Nocardiaceae</taxon>
        <taxon>Rhodococcus</taxon>
    </lineage>
</organism>
<dbReference type="PROSITE" id="PS50977">
    <property type="entry name" value="HTH_TETR_2"/>
    <property type="match status" value="1"/>
</dbReference>
<dbReference type="InterPro" id="IPR036271">
    <property type="entry name" value="Tet_transcr_reg_TetR-rel_C_sf"/>
</dbReference>
<dbReference type="GO" id="GO:0000976">
    <property type="term" value="F:transcription cis-regulatory region binding"/>
    <property type="evidence" value="ECO:0007669"/>
    <property type="project" value="TreeGrafter"/>
</dbReference>
<evidence type="ECO:0000256" key="2">
    <source>
        <dbReference type="ARBA" id="ARBA00023125"/>
    </source>
</evidence>
<keyword evidence="1" id="KW-0805">Transcription regulation</keyword>
<protein>
    <submittedName>
        <fullName evidence="6">TetR/AcrR family transcriptional regulator</fullName>
    </submittedName>
</protein>
<evidence type="ECO:0000313" key="7">
    <source>
        <dbReference type="Proteomes" id="UP000471120"/>
    </source>
</evidence>
<dbReference type="AlphaFoldDB" id="A0A6P2CBC7"/>